<proteinExistence type="predicted"/>
<evidence type="ECO:0000256" key="1">
    <source>
        <dbReference type="SAM" id="MobiDB-lite"/>
    </source>
</evidence>
<reference evidence="2" key="1">
    <citation type="submission" date="2016-05" db="EMBL/GenBank/DDBJ databases">
        <authorList>
            <person name="Lavstsen T."/>
            <person name="Jespersen J.S."/>
        </authorList>
    </citation>
    <scope>NUCLEOTIDE SEQUENCE</scope>
    <source>
        <tissue evidence="2">Brain</tissue>
    </source>
</reference>
<reference evidence="2" key="2">
    <citation type="submission" date="2016-06" db="EMBL/GenBank/DDBJ databases">
        <title>The genome of a short-lived fish provides insights into sex chromosome evolution and the genetic control of aging.</title>
        <authorList>
            <person name="Reichwald K."/>
            <person name="Felder M."/>
            <person name="Petzold A."/>
            <person name="Koch P."/>
            <person name="Groth M."/>
            <person name="Platzer M."/>
        </authorList>
    </citation>
    <scope>NUCLEOTIDE SEQUENCE</scope>
    <source>
        <tissue evidence="2">Brain</tissue>
    </source>
</reference>
<feature type="non-terminal residue" evidence="2">
    <location>
        <position position="1"/>
    </location>
</feature>
<dbReference type="AlphaFoldDB" id="A0A1A8QDG0"/>
<protein>
    <submittedName>
        <fullName evidence="2">MID1 interacting protein 1a</fullName>
    </submittedName>
</protein>
<gene>
    <name evidence="2" type="primary">MID1IP1A</name>
</gene>
<name>A0A1A8QDG0_9TELE</name>
<evidence type="ECO:0000313" key="2">
    <source>
        <dbReference type="EMBL" id="SBR91397.1"/>
    </source>
</evidence>
<dbReference type="EMBL" id="HAEH01011106">
    <property type="protein sequence ID" value="SBR91397.1"/>
    <property type="molecule type" value="Transcribed_RNA"/>
</dbReference>
<feature type="region of interest" description="Disordered" evidence="1">
    <location>
        <begin position="67"/>
        <end position="96"/>
    </location>
</feature>
<accession>A0A1A8QDG0</accession>
<organism evidence="2">
    <name type="scientific">Nothobranchius rachovii</name>
    <name type="common">bluefin notho</name>
    <dbReference type="NCBI Taxonomy" id="451742"/>
    <lineage>
        <taxon>Eukaryota</taxon>
        <taxon>Metazoa</taxon>
        <taxon>Chordata</taxon>
        <taxon>Craniata</taxon>
        <taxon>Vertebrata</taxon>
        <taxon>Euteleostomi</taxon>
        <taxon>Actinopterygii</taxon>
        <taxon>Neopterygii</taxon>
        <taxon>Teleostei</taxon>
        <taxon>Neoteleostei</taxon>
        <taxon>Acanthomorphata</taxon>
        <taxon>Ovalentaria</taxon>
        <taxon>Atherinomorphae</taxon>
        <taxon>Cyprinodontiformes</taxon>
        <taxon>Nothobranchiidae</taxon>
        <taxon>Nothobranchius</taxon>
    </lineage>
</organism>
<sequence length="96" mass="10663">RVGGPVRIGGRGAHALKLFRVHLIHRVFRFITVIRRRGRGGRRGLGEAVSVPPDWAAGSAVQTHAAGQLPNQTLQEGDWHRRMGPVKTHRSWISPH</sequence>